<organism evidence="4 7">
    <name type="scientific">Streptococcus salivarius</name>
    <dbReference type="NCBI Taxonomy" id="1304"/>
    <lineage>
        <taxon>Bacteria</taxon>
        <taxon>Bacillati</taxon>
        <taxon>Bacillota</taxon>
        <taxon>Bacilli</taxon>
        <taxon>Lactobacillales</taxon>
        <taxon>Streptococcaceae</taxon>
        <taxon>Streptococcus</taxon>
    </lineage>
</organism>
<feature type="domain" description="GGDEF" evidence="3">
    <location>
        <begin position="222"/>
        <end position="345"/>
    </location>
</feature>
<keyword evidence="1" id="KW-0472">Membrane</keyword>
<dbReference type="SUPFAM" id="SSF55073">
    <property type="entry name" value="Nucleotide cyclase"/>
    <property type="match status" value="1"/>
</dbReference>
<dbReference type="EMBL" id="JJMT01000007">
    <property type="protein sequence ID" value="KEO45973.1"/>
    <property type="molecule type" value="Genomic_DNA"/>
</dbReference>
<accession>A0A074IW18</accession>
<comment type="caution">
    <text evidence="4">The sequence shown here is derived from an EMBL/GenBank/DDBJ whole genome shotgun (WGS) entry which is preliminary data.</text>
</comment>
<dbReference type="PANTHER" id="PTHR45138">
    <property type="entry name" value="REGULATORY COMPONENTS OF SENSORY TRANSDUCTION SYSTEM"/>
    <property type="match status" value="1"/>
</dbReference>
<dbReference type="GO" id="GO:0005886">
    <property type="term" value="C:plasma membrane"/>
    <property type="evidence" value="ECO:0007669"/>
    <property type="project" value="TreeGrafter"/>
</dbReference>
<feature type="transmembrane region" description="Helical" evidence="1">
    <location>
        <begin position="45"/>
        <end position="63"/>
    </location>
</feature>
<dbReference type="GO" id="GO:0043709">
    <property type="term" value="P:cell adhesion involved in single-species biofilm formation"/>
    <property type="evidence" value="ECO:0007669"/>
    <property type="project" value="TreeGrafter"/>
</dbReference>
<proteinExistence type="predicted"/>
<dbReference type="InterPro" id="IPR000700">
    <property type="entry name" value="PAS-assoc_C"/>
</dbReference>
<dbReference type="Proteomes" id="UP000027855">
    <property type="component" value="Unassembled WGS sequence"/>
</dbReference>
<dbReference type="InterPro" id="IPR029787">
    <property type="entry name" value="Nucleotide_cyclase"/>
</dbReference>
<evidence type="ECO:0000259" key="2">
    <source>
        <dbReference type="PROSITE" id="PS50113"/>
    </source>
</evidence>
<dbReference type="InterPro" id="IPR050469">
    <property type="entry name" value="Diguanylate_Cyclase"/>
</dbReference>
<dbReference type="PANTHER" id="PTHR45138:SF9">
    <property type="entry name" value="DIGUANYLATE CYCLASE DGCM-RELATED"/>
    <property type="match status" value="1"/>
</dbReference>
<evidence type="ECO:0000313" key="5">
    <source>
        <dbReference type="EMBL" id="MDB8605894.1"/>
    </source>
</evidence>
<protein>
    <submittedName>
        <fullName evidence="4">Diguanylate cyclase</fullName>
    </submittedName>
    <submittedName>
        <fullName evidence="5">GGDEF domain-containing protein</fullName>
    </submittedName>
</protein>
<dbReference type="CDD" id="cd01949">
    <property type="entry name" value="GGDEF"/>
    <property type="match status" value="1"/>
</dbReference>
<keyword evidence="1" id="KW-0812">Transmembrane</keyword>
<dbReference type="PROSITE" id="PS50113">
    <property type="entry name" value="PAC"/>
    <property type="match status" value="1"/>
</dbReference>
<evidence type="ECO:0000313" key="4">
    <source>
        <dbReference type="EMBL" id="KEO45973.1"/>
    </source>
</evidence>
<dbReference type="GeneID" id="93793131"/>
<dbReference type="InterPro" id="IPR043128">
    <property type="entry name" value="Rev_trsase/Diguanyl_cyclase"/>
</dbReference>
<dbReference type="GO" id="GO:1902201">
    <property type="term" value="P:negative regulation of bacterial-type flagellum-dependent cell motility"/>
    <property type="evidence" value="ECO:0007669"/>
    <property type="project" value="TreeGrafter"/>
</dbReference>
<dbReference type="Proteomes" id="UP001212483">
    <property type="component" value="Unassembled WGS sequence"/>
</dbReference>
<evidence type="ECO:0000259" key="3">
    <source>
        <dbReference type="PROSITE" id="PS50887"/>
    </source>
</evidence>
<keyword evidence="1" id="KW-1133">Transmembrane helix</keyword>
<dbReference type="InterPro" id="IPR035965">
    <property type="entry name" value="PAS-like_dom_sf"/>
</dbReference>
<sequence length="345" mass="39852">MVLGKVSDFLIKHQRLLTYLSIFAALMLLMRLVYDDVLIDHDNPIVLAIFIGILVLWTLASYLNRRQHMLSHFILQSSKLINVYAVDLDYRFIAVNKNDIRLMEEIFYFTPKIGDFPMNYLNSEDAARLKANVDRAKKGETFIFMDTIKTGDKTLYWQNMYSPIYNNRQKVIGVFCFVLDVTEQRLHELEIQRMAYEDVLTRVHNRRYIELAFEECLTRKEEQITVIISDLDKFKEANDTFGHATGDKILIEFGDILTKIMPESAVIARLGGDEFAVLLPGVSENQAEFLIKLVQAEMTLKDMGITASLGAYTDSYQSHKNFVDFFAIADKKMYENKSQKGKSNV</sequence>
<dbReference type="RefSeq" id="WP_014635176.1">
    <property type="nucleotide sequence ID" value="NZ_BPPT01000004.1"/>
</dbReference>
<dbReference type="PROSITE" id="PS50887">
    <property type="entry name" value="GGDEF"/>
    <property type="match status" value="1"/>
</dbReference>
<dbReference type="PATRIC" id="fig|1304.173.peg.1970"/>
<evidence type="ECO:0000256" key="1">
    <source>
        <dbReference type="SAM" id="Phobius"/>
    </source>
</evidence>
<dbReference type="AlphaFoldDB" id="A0A074IW18"/>
<dbReference type="GO" id="GO:0052621">
    <property type="term" value="F:diguanylate cyclase activity"/>
    <property type="evidence" value="ECO:0007669"/>
    <property type="project" value="TreeGrafter"/>
</dbReference>
<dbReference type="InterPro" id="IPR000160">
    <property type="entry name" value="GGDEF_dom"/>
</dbReference>
<dbReference type="EMBL" id="JAQMJO010000003">
    <property type="protein sequence ID" value="MDB8605894.1"/>
    <property type="molecule type" value="Genomic_DNA"/>
</dbReference>
<dbReference type="Gene3D" id="3.30.70.270">
    <property type="match status" value="1"/>
</dbReference>
<feature type="transmembrane region" description="Helical" evidence="1">
    <location>
        <begin position="16"/>
        <end position="33"/>
    </location>
</feature>
<dbReference type="InterPro" id="IPR013656">
    <property type="entry name" value="PAS_4"/>
</dbReference>
<evidence type="ECO:0000313" key="7">
    <source>
        <dbReference type="Proteomes" id="UP000027855"/>
    </source>
</evidence>
<name>A0A074IW18_STRSL</name>
<dbReference type="EMBL" id="JAQMJT010000003">
    <property type="protein sequence ID" value="MDB8613566.1"/>
    <property type="molecule type" value="Genomic_DNA"/>
</dbReference>
<dbReference type="SUPFAM" id="SSF55785">
    <property type="entry name" value="PYP-like sensor domain (PAS domain)"/>
    <property type="match status" value="1"/>
</dbReference>
<reference evidence="5" key="2">
    <citation type="submission" date="2023-01" db="EMBL/GenBank/DDBJ databases">
        <title>Human gut microbiome strain richness.</title>
        <authorList>
            <person name="Chen-Liaw A."/>
        </authorList>
    </citation>
    <scope>NUCLEOTIDE SEQUENCE</scope>
    <source>
        <strain evidence="6">1001095st1_G4_1001095IJ_161003</strain>
        <strain evidence="5">1001283st1_B9_1001283B150217_161031</strain>
    </source>
</reference>
<dbReference type="Pfam" id="PF00990">
    <property type="entry name" value="GGDEF"/>
    <property type="match status" value="1"/>
</dbReference>
<dbReference type="Proteomes" id="UP001210204">
    <property type="component" value="Unassembled WGS sequence"/>
</dbReference>
<dbReference type="NCBIfam" id="TIGR00254">
    <property type="entry name" value="GGDEF"/>
    <property type="match status" value="1"/>
</dbReference>
<dbReference type="Pfam" id="PF08448">
    <property type="entry name" value="PAS_4"/>
    <property type="match status" value="1"/>
</dbReference>
<dbReference type="KEGG" id="strs:SSAL8618_09975"/>
<feature type="domain" description="PAC" evidence="2">
    <location>
        <begin position="137"/>
        <end position="193"/>
    </location>
</feature>
<reference evidence="4 7" key="1">
    <citation type="submission" date="2014-04" db="EMBL/GenBank/DDBJ databases">
        <title>Variable characteristics of bacteriocin-producing Streptococcus salivarius strains isolated from Malaysian subjects.</title>
        <authorList>
            <person name="Philip K."/>
            <person name="Barbour A."/>
        </authorList>
    </citation>
    <scope>NUCLEOTIDE SEQUENCE [LARGE SCALE GENOMIC DNA]</scope>
    <source>
        <strain evidence="4 7">NU10</strain>
    </source>
</reference>
<dbReference type="Gene3D" id="3.30.450.20">
    <property type="entry name" value="PAS domain"/>
    <property type="match status" value="1"/>
</dbReference>
<evidence type="ECO:0000313" key="6">
    <source>
        <dbReference type="EMBL" id="MDB8613566.1"/>
    </source>
</evidence>
<dbReference type="SMART" id="SM00267">
    <property type="entry name" value="GGDEF"/>
    <property type="match status" value="1"/>
</dbReference>
<gene>
    <name evidence="4" type="ORF">DL07_10500</name>
    <name evidence="5" type="ORF">PNU22_05315</name>
    <name evidence="6" type="ORF">PNU26_04010</name>
</gene>